<gene>
    <name evidence="1" type="ORF">WN944_016611</name>
</gene>
<keyword evidence="2" id="KW-1185">Reference proteome</keyword>
<dbReference type="Proteomes" id="UP001428341">
    <property type="component" value="Unassembled WGS sequence"/>
</dbReference>
<proteinExistence type="predicted"/>
<accession>A0AAP0QNR2</accession>
<evidence type="ECO:0000313" key="2">
    <source>
        <dbReference type="Proteomes" id="UP001428341"/>
    </source>
</evidence>
<protein>
    <submittedName>
        <fullName evidence="1">Uncharacterized protein</fullName>
    </submittedName>
</protein>
<reference evidence="1 2" key="1">
    <citation type="submission" date="2024-05" db="EMBL/GenBank/DDBJ databases">
        <title>Haplotype-resolved chromosome-level genome assembly of Huyou (Citrus changshanensis).</title>
        <authorList>
            <person name="Miao C."/>
            <person name="Chen W."/>
            <person name="Wu Y."/>
            <person name="Wang L."/>
            <person name="Zhao S."/>
            <person name="Grierson D."/>
            <person name="Xu C."/>
            <person name="Chen K."/>
        </authorList>
    </citation>
    <scope>NUCLEOTIDE SEQUENCE [LARGE SCALE GENOMIC DNA]</scope>
    <source>
        <strain evidence="1">01-14</strain>
        <tissue evidence="1">Leaf</tissue>
    </source>
</reference>
<name>A0AAP0QNR2_9ROSI</name>
<organism evidence="1 2">
    <name type="scientific">Citrus x changshan-huyou</name>
    <dbReference type="NCBI Taxonomy" id="2935761"/>
    <lineage>
        <taxon>Eukaryota</taxon>
        <taxon>Viridiplantae</taxon>
        <taxon>Streptophyta</taxon>
        <taxon>Embryophyta</taxon>
        <taxon>Tracheophyta</taxon>
        <taxon>Spermatophyta</taxon>
        <taxon>Magnoliopsida</taxon>
        <taxon>eudicotyledons</taxon>
        <taxon>Gunneridae</taxon>
        <taxon>Pentapetalae</taxon>
        <taxon>rosids</taxon>
        <taxon>malvids</taxon>
        <taxon>Sapindales</taxon>
        <taxon>Rutaceae</taxon>
        <taxon>Aurantioideae</taxon>
        <taxon>Citrus</taxon>
    </lineage>
</organism>
<evidence type="ECO:0000313" key="1">
    <source>
        <dbReference type="EMBL" id="KAK9201409.1"/>
    </source>
</evidence>
<comment type="caution">
    <text evidence="1">The sequence shown here is derived from an EMBL/GenBank/DDBJ whole genome shotgun (WGS) entry which is preliminary data.</text>
</comment>
<sequence>MEGFMVAAECDGEVWRTRLLRRNPRKLPGASDEDIVSLMRIGDPVFWAEIGMNWEPDILCLNNTGRENTVVCLISVTAACRASTIPFKLVSFCTIESAVINQRSFSRAR</sequence>
<dbReference type="EMBL" id="JBCGBO010000005">
    <property type="protein sequence ID" value="KAK9201409.1"/>
    <property type="molecule type" value="Genomic_DNA"/>
</dbReference>
<dbReference type="AlphaFoldDB" id="A0AAP0QNR2"/>